<keyword evidence="1" id="KW-0285">Flavoprotein</keyword>
<evidence type="ECO:0000313" key="3">
    <source>
        <dbReference type="Proteomes" id="UP000078200"/>
    </source>
</evidence>
<comment type="similarity">
    <text evidence="1">Belongs to the proline oxidase family.</text>
</comment>
<dbReference type="EnsemblMetazoa" id="GAUT045297-RA">
    <property type="protein sequence ID" value="GAUT045297-PA"/>
    <property type="gene ID" value="GAUT045297"/>
</dbReference>
<dbReference type="GO" id="GO:0004657">
    <property type="term" value="F:proline dehydrogenase activity"/>
    <property type="evidence" value="ECO:0007669"/>
    <property type="project" value="UniProtKB-EC"/>
</dbReference>
<dbReference type="STRING" id="7395.A0A1A9VRM3"/>
<organism evidence="2 3">
    <name type="scientific">Glossina austeni</name>
    <name type="common">Savannah tsetse fly</name>
    <dbReference type="NCBI Taxonomy" id="7395"/>
    <lineage>
        <taxon>Eukaryota</taxon>
        <taxon>Metazoa</taxon>
        <taxon>Ecdysozoa</taxon>
        <taxon>Arthropoda</taxon>
        <taxon>Hexapoda</taxon>
        <taxon>Insecta</taxon>
        <taxon>Pterygota</taxon>
        <taxon>Neoptera</taxon>
        <taxon>Endopterygota</taxon>
        <taxon>Diptera</taxon>
        <taxon>Brachycera</taxon>
        <taxon>Muscomorpha</taxon>
        <taxon>Hippoboscoidea</taxon>
        <taxon>Glossinidae</taxon>
        <taxon>Glossina</taxon>
    </lineage>
</organism>
<sequence>MKTNKHEMQQKLLKIAKAVLGDKLFEMLMKSTFYGHFVAGEDRWKIIPTLERLRSFGVKPILDYSVEEDISQEEAEKREVEASTSTSSFVNKEDSLPQYQVDKTFADRRYKVNSARTYFYLNEATCERNMEVFIKCLEAVAEK</sequence>
<dbReference type="GO" id="GO:0005739">
    <property type="term" value="C:mitochondrion"/>
    <property type="evidence" value="ECO:0007669"/>
    <property type="project" value="TreeGrafter"/>
</dbReference>
<protein>
    <recommendedName>
        <fullName evidence="1">Proline dehydrogenase</fullName>
        <ecNumber evidence="1">1.5.5.2</ecNumber>
    </recommendedName>
</protein>
<dbReference type="PANTHER" id="PTHR13914">
    <property type="entry name" value="PROLINE OXIDASE"/>
    <property type="match status" value="1"/>
</dbReference>
<dbReference type="AlphaFoldDB" id="A0A1A9VRM3"/>
<evidence type="ECO:0000313" key="2">
    <source>
        <dbReference type="EnsemblMetazoa" id="GAUT045297-PA"/>
    </source>
</evidence>
<proteinExistence type="inferred from homology"/>
<accession>A0A1A9VRM3</accession>
<keyword evidence="1" id="KW-0642">Proline metabolism</keyword>
<comment type="function">
    <text evidence="1">Converts proline to delta-1-pyrroline-5-carboxylate.</text>
</comment>
<dbReference type="EC" id="1.5.5.2" evidence="1"/>
<dbReference type="GO" id="GO:0010133">
    <property type="term" value="P:L-proline catabolic process to L-glutamate"/>
    <property type="evidence" value="ECO:0007669"/>
    <property type="project" value="TreeGrafter"/>
</dbReference>
<dbReference type="Proteomes" id="UP000078200">
    <property type="component" value="Unassembled WGS sequence"/>
</dbReference>
<comment type="catalytic activity">
    <reaction evidence="1">
        <text>L-proline + a quinone = (S)-1-pyrroline-5-carboxylate + a quinol + H(+)</text>
        <dbReference type="Rhea" id="RHEA:23784"/>
        <dbReference type="ChEBI" id="CHEBI:15378"/>
        <dbReference type="ChEBI" id="CHEBI:17388"/>
        <dbReference type="ChEBI" id="CHEBI:24646"/>
        <dbReference type="ChEBI" id="CHEBI:60039"/>
        <dbReference type="ChEBI" id="CHEBI:132124"/>
        <dbReference type="EC" id="1.5.5.2"/>
    </reaction>
</comment>
<dbReference type="PANTHER" id="PTHR13914:SF0">
    <property type="entry name" value="PROLINE DEHYDROGENASE 1, MITOCHONDRIAL"/>
    <property type="match status" value="1"/>
</dbReference>
<keyword evidence="3" id="KW-1185">Reference proteome</keyword>
<keyword evidence="1" id="KW-0560">Oxidoreductase</keyword>
<dbReference type="GO" id="GO:0071949">
    <property type="term" value="F:FAD binding"/>
    <property type="evidence" value="ECO:0007669"/>
    <property type="project" value="TreeGrafter"/>
</dbReference>
<reference evidence="2" key="1">
    <citation type="submission" date="2020-05" db="UniProtKB">
        <authorList>
            <consortium name="EnsemblMetazoa"/>
        </authorList>
    </citation>
    <scope>IDENTIFICATION</scope>
    <source>
        <strain evidence="2">TTRI</strain>
    </source>
</reference>
<name>A0A1A9VRM3_GLOAU</name>
<comment type="cofactor">
    <cofactor evidence="1">
        <name>FAD</name>
        <dbReference type="ChEBI" id="CHEBI:57692"/>
    </cofactor>
</comment>
<evidence type="ECO:0000256" key="1">
    <source>
        <dbReference type="RuleBase" id="RU364054"/>
    </source>
</evidence>
<dbReference type="VEuPathDB" id="VectorBase:GAUT045297"/>
<keyword evidence="1" id="KW-0274">FAD</keyword>
<dbReference type="Gene3D" id="3.20.20.220">
    <property type="match status" value="1"/>
</dbReference>
<dbReference type="InterPro" id="IPR015659">
    <property type="entry name" value="Proline_oxidase"/>
</dbReference>